<dbReference type="InterPro" id="IPR053876">
    <property type="entry name" value="Phage_int_M"/>
</dbReference>
<keyword evidence="3 5" id="KW-0238">DNA-binding</keyword>
<dbReference type="InterPro" id="IPR025166">
    <property type="entry name" value="Integrase_DNA_bind_dom"/>
</dbReference>
<dbReference type="InterPro" id="IPR011010">
    <property type="entry name" value="DNA_brk_join_enz"/>
</dbReference>
<sequence>MARIITPLTNTQVEKSKYSTTANNELNDGGGLFLELYPSGAKRWRFRYNSPTTGKRTKFTIGEYPSLSLAEARNKREEYKSLLAQELDPQLHIQQEAKKQEFAKNNTFFAVAEKWKEKKAAEIEEKTIKKYWRSLELHIFPFIGSYPISQITPTLILTPLKRVEERNTVDMAHRLTMYINDILNFAVNAGIIAFNACLKVNKSLKKHRKENNPHIDSKEIGELMQAIAKARISRQTRIALLFKTLTMTRSAEATGAQWEEIDFDKKLWTIPAERMKARIQHVIPLSSQTIKLLREIQPVTGHLKYIFPKRGENNKPMTPDALNTALNRMGYKGKQTAHGLRGLARTYLSEEGVREEYGEMCLAHRTGNNVSKAYNHANYLKQRIPIMQQWGDYVEQCAKGTGLFD</sequence>
<dbReference type="SUPFAM" id="SSF56349">
    <property type="entry name" value="DNA breaking-rejoining enzymes"/>
    <property type="match status" value="1"/>
</dbReference>
<dbReference type="EMBL" id="JPXY01000018">
    <property type="protein sequence ID" value="KGQ32837.1"/>
    <property type="molecule type" value="Genomic_DNA"/>
</dbReference>
<evidence type="ECO:0000256" key="1">
    <source>
        <dbReference type="ARBA" id="ARBA00008857"/>
    </source>
</evidence>
<protein>
    <submittedName>
        <fullName evidence="8">Preprotein translocase</fullName>
    </submittedName>
</protein>
<reference evidence="8 9" key="1">
    <citation type="submission" date="2014-08" db="EMBL/GenBank/DDBJ databases">
        <title>Chaperone-usher fimbriae in a diverse selection of Gallibacterium genomes.</title>
        <authorList>
            <person name="Kudirkiene E."/>
            <person name="Bager R.J."/>
            <person name="Johnson T.J."/>
            <person name="Bojesen A.M."/>
        </authorList>
    </citation>
    <scope>NUCLEOTIDE SEQUENCE [LARGE SCALE GENOMIC DNA]</scope>
    <source>
        <strain evidence="8 9">CCM5976</strain>
    </source>
</reference>
<dbReference type="InterPro" id="IPR050808">
    <property type="entry name" value="Phage_Integrase"/>
</dbReference>
<dbReference type="PANTHER" id="PTHR30629:SF6">
    <property type="entry name" value="PROPHAGE INTEGRASE INTA-RELATED"/>
    <property type="match status" value="1"/>
</dbReference>
<dbReference type="Gene3D" id="1.10.150.130">
    <property type="match status" value="1"/>
</dbReference>
<dbReference type="PROSITE" id="PS51898">
    <property type="entry name" value="TYR_RECOMBINASE"/>
    <property type="match status" value="1"/>
</dbReference>
<evidence type="ECO:0000256" key="4">
    <source>
        <dbReference type="ARBA" id="ARBA00023172"/>
    </source>
</evidence>
<comment type="caution">
    <text evidence="8">The sequence shown here is derived from an EMBL/GenBank/DDBJ whole genome shotgun (WGS) entry which is preliminary data.</text>
</comment>
<dbReference type="Gene3D" id="3.30.160.390">
    <property type="entry name" value="Integrase, DNA-binding domain"/>
    <property type="match status" value="1"/>
</dbReference>
<dbReference type="CDD" id="cd00801">
    <property type="entry name" value="INT_P4_C"/>
    <property type="match status" value="1"/>
</dbReference>
<dbReference type="GO" id="GO:0015074">
    <property type="term" value="P:DNA integration"/>
    <property type="evidence" value="ECO:0007669"/>
    <property type="project" value="UniProtKB-KW"/>
</dbReference>
<evidence type="ECO:0000256" key="2">
    <source>
        <dbReference type="ARBA" id="ARBA00022908"/>
    </source>
</evidence>
<feature type="domain" description="Tyr recombinase" evidence="6">
    <location>
        <begin position="210"/>
        <end position="387"/>
    </location>
</feature>
<dbReference type="PROSITE" id="PS51900">
    <property type="entry name" value="CB"/>
    <property type="match status" value="1"/>
</dbReference>
<keyword evidence="4" id="KW-0233">DNA recombination</keyword>
<evidence type="ECO:0000259" key="6">
    <source>
        <dbReference type="PROSITE" id="PS51898"/>
    </source>
</evidence>
<feature type="domain" description="Core-binding (CB)" evidence="7">
    <location>
        <begin position="106"/>
        <end position="187"/>
    </location>
</feature>
<gene>
    <name evidence="8" type="ORF">P375_04605</name>
</gene>
<keyword evidence="2" id="KW-0229">DNA integration</keyword>
<dbReference type="Proteomes" id="UP000030418">
    <property type="component" value="Unassembled WGS sequence"/>
</dbReference>
<dbReference type="Pfam" id="PF00589">
    <property type="entry name" value="Phage_integrase"/>
    <property type="match status" value="1"/>
</dbReference>
<evidence type="ECO:0000313" key="9">
    <source>
        <dbReference type="Proteomes" id="UP000030418"/>
    </source>
</evidence>
<evidence type="ECO:0000256" key="3">
    <source>
        <dbReference type="ARBA" id="ARBA00023125"/>
    </source>
</evidence>
<organism evidence="8 9">
    <name type="scientific">Gallibacterium genomosp. 2</name>
    <dbReference type="NCBI Taxonomy" id="155517"/>
    <lineage>
        <taxon>Bacteria</taxon>
        <taxon>Pseudomonadati</taxon>
        <taxon>Pseudomonadota</taxon>
        <taxon>Gammaproteobacteria</taxon>
        <taxon>Pasteurellales</taxon>
        <taxon>Pasteurellaceae</taxon>
        <taxon>Gallibacterium</taxon>
    </lineage>
</organism>
<dbReference type="GO" id="GO:0003677">
    <property type="term" value="F:DNA binding"/>
    <property type="evidence" value="ECO:0007669"/>
    <property type="project" value="UniProtKB-UniRule"/>
</dbReference>
<dbReference type="InterPro" id="IPR010998">
    <property type="entry name" value="Integrase_recombinase_N"/>
</dbReference>
<accession>A0A0A2XPD0</accession>
<evidence type="ECO:0000259" key="7">
    <source>
        <dbReference type="PROSITE" id="PS51900"/>
    </source>
</evidence>
<dbReference type="InterPro" id="IPR013762">
    <property type="entry name" value="Integrase-like_cat_sf"/>
</dbReference>
<proteinExistence type="inferred from homology"/>
<dbReference type="InterPro" id="IPR002104">
    <property type="entry name" value="Integrase_catalytic"/>
</dbReference>
<dbReference type="GO" id="GO:0006310">
    <property type="term" value="P:DNA recombination"/>
    <property type="evidence" value="ECO:0007669"/>
    <property type="project" value="UniProtKB-KW"/>
</dbReference>
<dbReference type="Gene3D" id="1.10.443.10">
    <property type="entry name" value="Intergrase catalytic core"/>
    <property type="match status" value="1"/>
</dbReference>
<dbReference type="RefSeq" id="WP_021461803.1">
    <property type="nucleotide sequence ID" value="NZ_JPXY01000018.1"/>
</dbReference>
<keyword evidence="9" id="KW-1185">Reference proteome</keyword>
<dbReference type="AlphaFoldDB" id="A0A0A2XPD0"/>
<dbReference type="Pfam" id="PF13356">
    <property type="entry name" value="Arm-DNA-bind_3"/>
    <property type="match status" value="1"/>
</dbReference>
<dbReference type="Pfam" id="PF22022">
    <property type="entry name" value="Phage_int_M"/>
    <property type="match status" value="1"/>
</dbReference>
<evidence type="ECO:0000256" key="5">
    <source>
        <dbReference type="PROSITE-ProRule" id="PRU01248"/>
    </source>
</evidence>
<dbReference type="InterPro" id="IPR044068">
    <property type="entry name" value="CB"/>
</dbReference>
<evidence type="ECO:0000313" key="8">
    <source>
        <dbReference type="EMBL" id="KGQ32837.1"/>
    </source>
</evidence>
<name>A0A0A2XPD0_9PAST</name>
<dbReference type="PANTHER" id="PTHR30629">
    <property type="entry name" value="PROPHAGE INTEGRASE"/>
    <property type="match status" value="1"/>
</dbReference>
<dbReference type="InterPro" id="IPR038488">
    <property type="entry name" value="Integrase_DNA-bd_sf"/>
</dbReference>
<comment type="similarity">
    <text evidence="1">Belongs to the 'phage' integrase family.</text>
</comment>